<feature type="region of interest" description="Disordered" evidence="1">
    <location>
        <begin position="364"/>
        <end position="386"/>
    </location>
</feature>
<dbReference type="InterPro" id="IPR021848">
    <property type="entry name" value="HODM_asu-like"/>
</dbReference>
<comment type="caution">
    <text evidence="2">The sequence shown here is derived from an EMBL/GenBank/DDBJ whole genome shotgun (WGS) entry which is preliminary data.</text>
</comment>
<evidence type="ECO:0000256" key="1">
    <source>
        <dbReference type="SAM" id="MobiDB-lite"/>
    </source>
</evidence>
<proteinExistence type="predicted"/>
<dbReference type="Proteomes" id="UP001222325">
    <property type="component" value="Unassembled WGS sequence"/>
</dbReference>
<accession>A0AAD6U6K1</accession>
<name>A0AAD6U6K1_9AGAR</name>
<dbReference type="EMBL" id="JARJCN010000023">
    <property type="protein sequence ID" value="KAJ7089763.1"/>
    <property type="molecule type" value="Genomic_DNA"/>
</dbReference>
<keyword evidence="3" id="KW-1185">Reference proteome</keyword>
<dbReference type="Pfam" id="PF11927">
    <property type="entry name" value="HODM_asu-like"/>
    <property type="match status" value="1"/>
</dbReference>
<protein>
    <submittedName>
        <fullName evidence="2">Uncharacterized protein</fullName>
    </submittedName>
</protein>
<dbReference type="AlphaFoldDB" id="A0AAD6U6K1"/>
<organism evidence="2 3">
    <name type="scientific">Mycena belliarum</name>
    <dbReference type="NCBI Taxonomy" id="1033014"/>
    <lineage>
        <taxon>Eukaryota</taxon>
        <taxon>Fungi</taxon>
        <taxon>Dikarya</taxon>
        <taxon>Basidiomycota</taxon>
        <taxon>Agaricomycotina</taxon>
        <taxon>Agaricomycetes</taxon>
        <taxon>Agaricomycetidae</taxon>
        <taxon>Agaricales</taxon>
        <taxon>Marasmiineae</taxon>
        <taxon>Mycenaceae</taxon>
        <taxon>Mycena</taxon>
    </lineage>
</organism>
<evidence type="ECO:0000313" key="3">
    <source>
        <dbReference type="Proteomes" id="UP001222325"/>
    </source>
</evidence>
<reference evidence="2" key="1">
    <citation type="submission" date="2023-03" db="EMBL/GenBank/DDBJ databases">
        <title>Massive genome expansion in bonnet fungi (Mycena s.s.) driven by repeated elements and novel gene families across ecological guilds.</title>
        <authorList>
            <consortium name="Lawrence Berkeley National Laboratory"/>
            <person name="Harder C.B."/>
            <person name="Miyauchi S."/>
            <person name="Viragh M."/>
            <person name="Kuo A."/>
            <person name="Thoen E."/>
            <person name="Andreopoulos B."/>
            <person name="Lu D."/>
            <person name="Skrede I."/>
            <person name="Drula E."/>
            <person name="Henrissat B."/>
            <person name="Morin E."/>
            <person name="Kohler A."/>
            <person name="Barry K."/>
            <person name="LaButti K."/>
            <person name="Morin E."/>
            <person name="Salamov A."/>
            <person name="Lipzen A."/>
            <person name="Mereny Z."/>
            <person name="Hegedus B."/>
            <person name="Baldrian P."/>
            <person name="Stursova M."/>
            <person name="Weitz H."/>
            <person name="Taylor A."/>
            <person name="Grigoriev I.V."/>
            <person name="Nagy L.G."/>
            <person name="Martin F."/>
            <person name="Kauserud H."/>
        </authorList>
    </citation>
    <scope>NUCLEOTIDE SEQUENCE</scope>
    <source>
        <strain evidence="2">CBHHK173m</strain>
    </source>
</reference>
<sequence length="480" mass="53880">MVEFGAPISELGGWIQSLLTSTGLSDLPSPPSATVTLPLLCLSILGFAIFRSRKETIVAEVNPAKETSPASSKRPFGEWIPQIFEYPKFAASLYAPRDIKPPMYRPFRWGEYHVTMGIRSMQWGEWIELDDQFDAYFRIRKDRIERRGQKAVKVLPPSVRVHDGEDGPVQIGGGAAAALELVHELAEYLSRRYPTTYQVTRYSSPLPNYPTGWGGAAPIKSIFIVPQQETSELPLPLPLDAGEEKRNLEQEGADAMRIAALLIQDDLALMVEGSNGGYYFQAGAICVPGFWRMEDKLGMRLDEIHLSGNVPQYKEKLHTSLERFFRRISVSKPVVRNNYFVQISPPPSATPSVDPDELAWGETTLGSEDHYGGSKGSSYGRPPDLVVSPQTLRLRTERQTLRRLPRTGAVVFTIRTYLVPVEELVREPGVAARFASAVRSWPEEVKEYKGESRYSDVLVRYLEEMADEQEQPAEAKPYPF</sequence>
<evidence type="ECO:0000313" key="2">
    <source>
        <dbReference type="EMBL" id="KAJ7089763.1"/>
    </source>
</evidence>
<gene>
    <name evidence="2" type="ORF">B0H15DRAFT_839160</name>
</gene>